<keyword evidence="3" id="KW-0274">FAD</keyword>
<dbReference type="InterPro" id="IPR039651">
    <property type="entry name" value="FixC-like"/>
</dbReference>
<dbReference type="EMBL" id="LJCQ01000304">
    <property type="protein sequence ID" value="KPV46098.1"/>
    <property type="molecule type" value="Genomic_DNA"/>
</dbReference>
<sequence length="397" mass="42692">MLNYDVVVVGCGPAGSAAALRAAKAGKKVLAIERGPEPGSKNVSGAMIRKDYVSSVFGDGLPFEREVQRIKLSLYNGDSPVDIEFSPENLVTTGRLKFDKWLSSVAENAGAMVISKTTGLELKWENGTAKSLVTDRGEVTADAFVLAEGVNSLLSMKSGIKKDFTPDTAVQAVKEVYAVKKEDINSMFNLPDESKGLAWRFVMTDPLIAGFLYTYKDSVAVGIGSPIKELVSRKMRPEKVLDDFLDKTGLAKKFEGYSLREYSAKVIPEGGFPSMNPGKGNVYLCGDALGLVDPLTFDGISPAIASGTLAGDAAASGLSQDIYYYNLVKDPEISKIVKERPLEGRMLGTDAASGYINMLSSALNSWASGDLLGIGKIISSNFRNVMPDLIEFMTKMR</sequence>
<dbReference type="InterPro" id="IPR036188">
    <property type="entry name" value="FAD/NAD-bd_sf"/>
</dbReference>
<dbReference type="Proteomes" id="UP000050320">
    <property type="component" value="Unassembled WGS sequence"/>
</dbReference>
<evidence type="ECO:0000256" key="1">
    <source>
        <dbReference type="ARBA" id="ARBA00001974"/>
    </source>
</evidence>
<dbReference type="Proteomes" id="UP000050515">
    <property type="component" value="Unassembled WGS sequence"/>
</dbReference>
<dbReference type="SUPFAM" id="SSF51905">
    <property type="entry name" value="FAD/NAD(P)-binding domain"/>
    <property type="match status" value="1"/>
</dbReference>
<comment type="cofactor">
    <cofactor evidence="1">
        <name>FAD</name>
        <dbReference type="ChEBI" id="CHEBI:57692"/>
    </cofactor>
</comment>
<dbReference type="PANTHER" id="PTHR43624:SF2">
    <property type="entry name" value="ELECTRON TRANSFER FLAVOPROTEIN-QUINONE OXIDOREDUCTASE YDIS-RELATED"/>
    <property type="match status" value="1"/>
</dbReference>
<evidence type="ECO:0000256" key="4">
    <source>
        <dbReference type="ARBA" id="ARBA00023002"/>
    </source>
</evidence>
<gene>
    <name evidence="6" type="ORF">AOG54_06350</name>
    <name evidence="5" type="ORF">SE19_07040</name>
</gene>
<evidence type="ECO:0000313" key="5">
    <source>
        <dbReference type="EMBL" id="KPV46098.1"/>
    </source>
</evidence>
<dbReference type="SUPFAM" id="SSF54373">
    <property type="entry name" value="FAD-linked reductases, C-terminal domain"/>
    <property type="match status" value="1"/>
</dbReference>
<evidence type="ECO:0000256" key="3">
    <source>
        <dbReference type="ARBA" id="ARBA00022827"/>
    </source>
</evidence>
<evidence type="ECO:0000313" key="7">
    <source>
        <dbReference type="Proteomes" id="UP000050320"/>
    </source>
</evidence>
<dbReference type="PANTHER" id="PTHR43624">
    <property type="entry name" value="ELECTRON TRANSFER FLAVOPROTEIN-QUINONE OXIDOREDUCTASE YDIS-RELATED"/>
    <property type="match status" value="1"/>
</dbReference>
<dbReference type="PRINTS" id="PR00420">
    <property type="entry name" value="RNGMNOXGNASE"/>
</dbReference>
<evidence type="ECO:0000313" key="8">
    <source>
        <dbReference type="Proteomes" id="UP000050515"/>
    </source>
</evidence>
<dbReference type="Gene3D" id="3.50.50.60">
    <property type="entry name" value="FAD/NAD(P)-binding domain"/>
    <property type="match status" value="1"/>
</dbReference>
<reference evidence="6 7" key="2">
    <citation type="submission" date="2015-09" db="EMBL/GenBank/DDBJ databases">
        <title>Heavy metals and arsenic resistance mechanisms in polyextremophilic archaea of the family Ferroplasmaceae.</title>
        <authorList>
            <person name="Bulaev A.G."/>
            <person name="Kanygina A.V."/>
        </authorList>
    </citation>
    <scope>NUCLEOTIDE SEQUENCE [LARGE SCALE GENOMIC DNA]</scope>
    <source>
        <strain evidence="6 7">VT</strain>
    </source>
</reference>
<keyword evidence="7" id="KW-1185">Reference proteome</keyword>
<name>A0A0Q0VK64_9ARCH</name>
<organism evidence="6 7">
    <name type="scientific">Acidiplasma aeolicum</name>
    <dbReference type="NCBI Taxonomy" id="507754"/>
    <lineage>
        <taxon>Archaea</taxon>
        <taxon>Methanobacteriati</taxon>
        <taxon>Thermoplasmatota</taxon>
        <taxon>Thermoplasmata</taxon>
        <taxon>Thermoplasmatales</taxon>
        <taxon>Ferroplasmaceae</taxon>
        <taxon>Acidiplasma</taxon>
    </lineage>
</organism>
<keyword evidence="4" id="KW-0560">Oxidoreductase</keyword>
<dbReference type="Pfam" id="PF12831">
    <property type="entry name" value="FAD_oxidored"/>
    <property type="match status" value="1"/>
</dbReference>
<dbReference type="RefSeq" id="WP_054964386.1">
    <property type="nucleotide sequence ID" value="NZ_LJCQ01000304.1"/>
</dbReference>
<evidence type="ECO:0000256" key="2">
    <source>
        <dbReference type="ARBA" id="ARBA00022630"/>
    </source>
</evidence>
<dbReference type="AlphaFoldDB" id="A0A0Q0VK64"/>
<evidence type="ECO:0000313" key="6">
    <source>
        <dbReference type="EMBL" id="KQB33870.1"/>
    </source>
</evidence>
<dbReference type="PATRIC" id="fig|507754.4.peg.1943"/>
<comment type="caution">
    <text evidence="6">The sequence shown here is derived from an EMBL/GenBank/DDBJ whole genome shotgun (WGS) entry which is preliminary data.</text>
</comment>
<dbReference type="GO" id="GO:0016491">
    <property type="term" value="F:oxidoreductase activity"/>
    <property type="evidence" value="ECO:0007669"/>
    <property type="project" value="UniProtKB-KW"/>
</dbReference>
<dbReference type="EMBL" id="LKBG01000272">
    <property type="protein sequence ID" value="KQB33870.1"/>
    <property type="molecule type" value="Genomic_DNA"/>
</dbReference>
<accession>A0A0Q0VK64</accession>
<keyword evidence="2" id="KW-0285">Flavoprotein</keyword>
<dbReference type="OrthoDB" id="7950at2157"/>
<protein>
    <submittedName>
        <fullName evidence="6">Nitrogen fixation protein FixC</fullName>
    </submittedName>
</protein>
<reference evidence="5 8" key="1">
    <citation type="submission" date="2015-09" db="EMBL/GenBank/DDBJ databases">
        <title>Draft genome sequence of Acidiplasma aeolicum DSM 18409.</title>
        <authorList>
            <person name="Hemp J."/>
        </authorList>
    </citation>
    <scope>NUCLEOTIDE SEQUENCE [LARGE SCALE GENOMIC DNA]</scope>
    <source>
        <strain evidence="5 8">V</strain>
    </source>
</reference>
<proteinExistence type="predicted"/>